<dbReference type="Proteomes" id="UP000026962">
    <property type="component" value="Chromosome 4"/>
</dbReference>
<keyword evidence="3" id="KW-1185">Reference proteome</keyword>
<dbReference type="EnsemblPlants" id="OPUNC04G07330.1">
    <property type="protein sequence ID" value="OPUNC04G07330.1"/>
    <property type="gene ID" value="OPUNC04G07330"/>
</dbReference>
<proteinExistence type="predicted"/>
<accession>A0A0E0KPD9</accession>
<evidence type="ECO:0000256" key="1">
    <source>
        <dbReference type="SAM" id="MobiDB-lite"/>
    </source>
</evidence>
<evidence type="ECO:0000313" key="3">
    <source>
        <dbReference type="Proteomes" id="UP000026962"/>
    </source>
</evidence>
<dbReference type="Gramene" id="OPUNC04G07330.1">
    <property type="protein sequence ID" value="OPUNC04G07330.1"/>
    <property type="gene ID" value="OPUNC04G07330"/>
</dbReference>
<sequence length="122" mass="12194">MVSAEDGSGVGGSLRPLSPPSHSGSDSGGGIWDDRMWSGGSVGGGRGWIRTRWWWLRTDPAAAAPSAPSRLPPTVDLMAVAASAVTACGSGGGVSDRGWIRLLLLPLPGVAAVAASLSGVVC</sequence>
<reference evidence="2" key="2">
    <citation type="submission" date="2018-05" db="EMBL/GenBank/DDBJ databases">
        <title>OpunRS2 (Oryza punctata Reference Sequence Version 2).</title>
        <authorList>
            <person name="Zhang J."/>
            <person name="Kudrna D."/>
            <person name="Lee S."/>
            <person name="Talag J."/>
            <person name="Welchert J."/>
            <person name="Wing R.A."/>
        </authorList>
    </citation>
    <scope>NUCLEOTIDE SEQUENCE [LARGE SCALE GENOMIC DNA]</scope>
</reference>
<feature type="region of interest" description="Disordered" evidence="1">
    <location>
        <begin position="1"/>
        <end position="42"/>
    </location>
</feature>
<evidence type="ECO:0000313" key="2">
    <source>
        <dbReference type="EnsemblPlants" id="OPUNC04G07330.1"/>
    </source>
</evidence>
<organism evidence="2">
    <name type="scientific">Oryza punctata</name>
    <name type="common">Red rice</name>
    <dbReference type="NCBI Taxonomy" id="4537"/>
    <lineage>
        <taxon>Eukaryota</taxon>
        <taxon>Viridiplantae</taxon>
        <taxon>Streptophyta</taxon>
        <taxon>Embryophyta</taxon>
        <taxon>Tracheophyta</taxon>
        <taxon>Spermatophyta</taxon>
        <taxon>Magnoliopsida</taxon>
        <taxon>Liliopsida</taxon>
        <taxon>Poales</taxon>
        <taxon>Poaceae</taxon>
        <taxon>BOP clade</taxon>
        <taxon>Oryzoideae</taxon>
        <taxon>Oryzeae</taxon>
        <taxon>Oryzinae</taxon>
        <taxon>Oryza</taxon>
    </lineage>
</organism>
<name>A0A0E0KPD9_ORYPU</name>
<dbReference type="AlphaFoldDB" id="A0A0E0KPD9"/>
<protein>
    <submittedName>
        <fullName evidence="2">Uncharacterized protein</fullName>
    </submittedName>
</protein>
<reference evidence="2" key="1">
    <citation type="submission" date="2015-04" db="UniProtKB">
        <authorList>
            <consortium name="EnsemblPlants"/>
        </authorList>
    </citation>
    <scope>IDENTIFICATION</scope>
</reference>
<dbReference type="HOGENOM" id="CLU_2030510_0_0_1"/>